<protein>
    <submittedName>
        <fullName evidence="1">Uncharacterized protein</fullName>
    </submittedName>
</protein>
<reference evidence="1" key="1">
    <citation type="submission" date="2018-10" db="EMBL/GenBank/DDBJ databases">
        <title>Hidden diversity of soil giant viruses.</title>
        <authorList>
            <person name="Schulz F."/>
            <person name="Alteio L."/>
            <person name="Goudeau D."/>
            <person name="Ryan E.M."/>
            <person name="Malmstrom R.R."/>
            <person name="Blanchard J."/>
            <person name="Woyke T."/>
        </authorList>
    </citation>
    <scope>NUCLEOTIDE SEQUENCE</scope>
    <source>
        <strain evidence="1">DSV1</strain>
    </source>
</reference>
<dbReference type="EMBL" id="MK072044">
    <property type="protein sequence ID" value="AYV77467.1"/>
    <property type="molecule type" value="Genomic_DNA"/>
</dbReference>
<proteinExistence type="predicted"/>
<gene>
    <name evidence="1" type="ORF">Dasosvirus3_26</name>
</gene>
<sequence>MSESFISIVEEYAGETIGEELKQQIVKDFTETTKGQEVKQEVKQEEEKDYDEQIQSAINETIALAKKLSRSDHSAVITVYKDHVDDMEKNHWIKSCLVVYQVLLGISRNPQFHNFKSLCQKMNLCYNVMIQNDLQKAERMIEDVRGVVEHIEKYISPLLKEGGQIVTQGQTLTLTNKNLEEVLDKITEKLVGLDQKDPEIADKEGSEVFSQVLEQIMPKQETAFNLLEIRQDKRKEAVGQMYQIMHLLARAKMISQIKRDLLISF</sequence>
<name>A0A3G4ZRF0_9VIRU</name>
<organism evidence="1">
    <name type="scientific">Dasosvirus sp</name>
    <dbReference type="NCBI Taxonomy" id="2487764"/>
    <lineage>
        <taxon>Viruses</taxon>
        <taxon>Varidnaviria</taxon>
        <taxon>Bamfordvirae</taxon>
        <taxon>Nucleocytoviricota</taxon>
        <taxon>Megaviricetes</taxon>
        <taxon>Imitervirales</taxon>
        <taxon>Mimiviridae</taxon>
        <taxon>Klosneuvirinae</taxon>
    </lineage>
</organism>
<evidence type="ECO:0000313" key="1">
    <source>
        <dbReference type="EMBL" id="AYV77467.1"/>
    </source>
</evidence>
<accession>A0A3G4ZRF0</accession>